<dbReference type="Proteomes" id="UP001498398">
    <property type="component" value="Unassembled WGS sequence"/>
</dbReference>
<feature type="transmembrane region" description="Helical" evidence="1">
    <location>
        <begin position="46"/>
        <end position="66"/>
    </location>
</feature>
<evidence type="ECO:0000256" key="1">
    <source>
        <dbReference type="SAM" id="Phobius"/>
    </source>
</evidence>
<evidence type="ECO:0000313" key="3">
    <source>
        <dbReference type="Proteomes" id="UP001498398"/>
    </source>
</evidence>
<keyword evidence="3" id="KW-1185">Reference proteome</keyword>
<reference evidence="2 3" key="1">
    <citation type="submission" date="2024-01" db="EMBL/GenBank/DDBJ databases">
        <title>A draft genome for the cacao thread blight pathogen Marasmiellus scandens.</title>
        <authorList>
            <person name="Baruah I.K."/>
            <person name="Leung J."/>
            <person name="Bukari Y."/>
            <person name="Amoako-Attah I."/>
            <person name="Meinhardt L.W."/>
            <person name="Bailey B.A."/>
            <person name="Cohen S.P."/>
        </authorList>
    </citation>
    <scope>NUCLEOTIDE SEQUENCE [LARGE SCALE GENOMIC DNA]</scope>
    <source>
        <strain evidence="2 3">GH-19</strain>
    </source>
</reference>
<sequence length="197" mass="22585">MTTSTQLKPRSKCSPIIWVIAYILSFVFILWNSTVFICRFDWDHTIVPSMSSLLWLYFAILVPLLCPDKIQQDRWFAPSLLLQFYVASCLSLLYVTDVFSAFRHESDGTIFVLAVLFYIPCESAYENSFRGLGVLDENVRGYLRYLRWPKERFIDAVIISFGAIGIQVVRLHGPVQERTRGVVDEESGVKEVKGQAS</sequence>
<keyword evidence="1" id="KW-0812">Transmembrane</keyword>
<feature type="transmembrane region" description="Helical" evidence="1">
    <location>
        <begin position="16"/>
        <end position="34"/>
    </location>
</feature>
<dbReference type="EMBL" id="JBANRG010000009">
    <property type="protein sequence ID" value="KAK7463571.1"/>
    <property type="molecule type" value="Genomic_DNA"/>
</dbReference>
<name>A0ABR1JPH8_9AGAR</name>
<keyword evidence="1" id="KW-1133">Transmembrane helix</keyword>
<feature type="transmembrane region" description="Helical" evidence="1">
    <location>
        <begin position="75"/>
        <end position="96"/>
    </location>
</feature>
<comment type="caution">
    <text evidence="2">The sequence shown here is derived from an EMBL/GenBank/DDBJ whole genome shotgun (WGS) entry which is preliminary data.</text>
</comment>
<evidence type="ECO:0000313" key="2">
    <source>
        <dbReference type="EMBL" id="KAK7463571.1"/>
    </source>
</evidence>
<protein>
    <submittedName>
        <fullName evidence="2">Uncharacterized protein</fullName>
    </submittedName>
</protein>
<gene>
    <name evidence="2" type="ORF">VKT23_006917</name>
</gene>
<organism evidence="2 3">
    <name type="scientific">Marasmiellus scandens</name>
    <dbReference type="NCBI Taxonomy" id="2682957"/>
    <lineage>
        <taxon>Eukaryota</taxon>
        <taxon>Fungi</taxon>
        <taxon>Dikarya</taxon>
        <taxon>Basidiomycota</taxon>
        <taxon>Agaricomycotina</taxon>
        <taxon>Agaricomycetes</taxon>
        <taxon>Agaricomycetidae</taxon>
        <taxon>Agaricales</taxon>
        <taxon>Marasmiineae</taxon>
        <taxon>Omphalotaceae</taxon>
        <taxon>Marasmiellus</taxon>
    </lineage>
</organism>
<keyword evidence="1" id="KW-0472">Membrane</keyword>
<proteinExistence type="predicted"/>
<accession>A0ABR1JPH8</accession>